<dbReference type="EMBL" id="DTIB01000104">
    <property type="protein sequence ID" value="HGB25558.1"/>
    <property type="molecule type" value="Genomic_DNA"/>
</dbReference>
<organism evidence="1">
    <name type="scientific">Thermofilum pendens</name>
    <dbReference type="NCBI Taxonomy" id="2269"/>
    <lineage>
        <taxon>Archaea</taxon>
        <taxon>Thermoproteota</taxon>
        <taxon>Thermoprotei</taxon>
        <taxon>Thermofilales</taxon>
        <taxon>Thermofilaceae</taxon>
        <taxon>Thermofilum</taxon>
    </lineage>
</organism>
<protein>
    <submittedName>
        <fullName evidence="1">Uncharacterized protein</fullName>
    </submittedName>
</protein>
<name>A0A7C3WKM4_THEPE</name>
<comment type="caution">
    <text evidence="1">The sequence shown here is derived from an EMBL/GenBank/DDBJ whole genome shotgun (WGS) entry which is preliminary data.</text>
</comment>
<proteinExistence type="predicted"/>
<sequence>MEREKHLAVETSGLTLSVAVQVRREEELEDVVEALRSAGAEGTWVQLCLSAEILQQVSVWDLLDPST</sequence>
<reference evidence="1" key="1">
    <citation type="journal article" date="2020" name="mSystems">
        <title>Genome- and Community-Level Interaction Insights into Carbon Utilization and Element Cycling Functions of Hydrothermarchaeota in Hydrothermal Sediment.</title>
        <authorList>
            <person name="Zhou Z."/>
            <person name="Liu Y."/>
            <person name="Xu W."/>
            <person name="Pan J."/>
            <person name="Luo Z.H."/>
            <person name="Li M."/>
        </authorList>
    </citation>
    <scope>NUCLEOTIDE SEQUENCE [LARGE SCALE GENOMIC DNA]</scope>
    <source>
        <strain evidence="1">SpSt-8</strain>
    </source>
</reference>
<dbReference type="AlphaFoldDB" id="A0A7C3WKM4"/>
<gene>
    <name evidence="1" type="ORF">ENV88_05975</name>
</gene>
<accession>A0A7C3WKM4</accession>
<evidence type="ECO:0000313" key="1">
    <source>
        <dbReference type="EMBL" id="HGB25558.1"/>
    </source>
</evidence>